<comment type="subunit">
    <text evidence="11">Homodimer.</text>
</comment>
<comment type="pathway">
    <text evidence="4">Amino-acid biosynthesis; L-histidine biosynthesis; L-histidine from 5-phospho-alpha-D-ribose 1-diphosphate: step 2/9.</text>
</comment>
<dbReference type="PANTHER" id="PTHR42945:SF1">
    <property type="entry name" value="HISTIDINE BIOSYNTHESIS BIFUNCTIONAL PROTEIN HIS7"/>
    <property type="match status" value="1"/>
</dbReference>
<dbReference type="InterPro" id="IPR038019">
    <property type="entry name" value="PRib_AMP_CycHydrolase_sf"/>
</dbReference>
<comment type="catalytic activity">
    <reaction evidence="2">
        <text>1-(5-phospho-beta-D-ribosyl)-ATP + H2O = 1-(5-phospho-beta-D-ribosyl)-5'-AMP + diphosphate + H(+)</text>
        <dbReference type="Rhea" id="RHEA:22828"/>
        <dbReference type="ChEBI" id="CHEBI:15377"/>
        <dbReference type="ChEBI" id="CHEBI:15378"/>
        <dbReference type="ChEBI" id="CHEBI:33019"/>
        <dbReference type="ChEBI" id="CHEBI:59457"/>
        <dbReference type="ChEBI" id="CHEBI:73183"/>
        <dbReference type="EC" id="3.6.1.31"/>
    </reaction>
</comment>
<keyword evidence="11" id="KW-0460">Magnesium</keyword>
<feature type="domain" description="Phosphoribosyl-AMP cyclohydrolase" evidence="12">
    <location>
        <begin position="28"/>
        <end position="102"/>
    </location>
</feature>
<evidence type="ECO:0000256" key="9">
    <source>
        <dbReference type="ARBA" id="ARBA00022801"/>
    </source>
</evidence>
<evidence type="ECO:0000313" key="13">
    <source>
        <dbReference type="EMBL" id="AVD70857.1"/>
    </source>
</evidence>
<dbReference type="GO" id="GO:0005737">
    <property type="term" value="C:cytoplasm"/>
    <property type="evidence" value="ECO:0007669"/>
    <property type="project" value="UniProtKB-SubCell"/>
</dbReference>
<keyword evidence="7 11" id="KW-0963">Cytoplasm</keyword>
<dbReference type="PANTHER" id="PTHR42945">
    <property type="entry name" value="HISTIDINE BIOSYNTHESIS BIFUNCTIONAL PROTEIN"/>
    <property type="match status" value="1"/>
</dbReference>
<evidence type="ECO:0000256" key="4">
    <source>
        <dbReference type="ARBA" id="ARBA00005204"/>
    </source>
</evidence>
<reference evidence="13 14" key="1">
    <citation type="journal article" date="2018" name="MBio">
        <title>Insights into the evolution of host association through the isolation and characterization of a novel human periodontal pathobiont, Desulfobulbus oralis.</title>
        <authorList>
            <person name="Cross K.L."/>
            <person name="Chirania P."/>
            <person name="Xiong W."/>
            <person name="Beall C.J."/>
            <person name="Elkins J.G."/>
            <person name="Giannone R.J."/>
            <person name="Griffen A.L."/>
            <person name="Guss A.M."/>
            <person name="Hettich R.L."/>
            <person name="Joshi S.S."/>
            <person name="Mokrzan E.M."/>
            <person name="Martin R.K."/>
            <person name="Zhulin I.B."/>
            <person name="Leys E.J."/>
            <person name="Podar M."/>
        </authorList>
    </citation>
    <scope>NUCLEOTIDE SEQUENCE [LARGE SCALE GENOMIC DNA]</scope>
    <source>
        <strain evidence="13 14">ORNL</strain>
    </source>
</reference>
<keyword evidence="9 11" id="KW-0378">Hydrolase</keyword>
<sequence length="128" mass="14488">MIELDFKKGADGLLPAVAQDYQTGEVLMLAYINQLAWEKTLATGKAHYWSRSRQELWLKGGTSGHVQLIREILVDCDRDTVIYKVEQVGDAACHTGYRSCFFRRVQGDTLVPVYEDKVFDPGKVYGVK</sequence>
<dbReference type="Proteomes" id="UP000239867">
    <property type="component" value="Chromosome"/>
</dbReference>
<dbReference type="UniPathway" id="UPA00031">
    <property type="reaction ID" value="UER00008"/>
</dbReference>
<dbReference type="AlphaFoldDB" id="A0A2L1GMM5"/>
<dbReference type="KEGG" id="deo:CAY53_04660"/>
<dbReference type="HAMAP" id="MF_01021">
    <property type="entry name" value="HisI"/>
    <property type="match status" value="1"/>
</dbReference>
<comment type="subcellular location">
    <subcellularLocation>
        <location evidence="11">Cytoplasm</location>
    </subcellularLocation>
</comment>
<name>A0A2L1GMM5_9BACT</name>
<protein>
    <recommendedName>
        <fullName evidence="11">Phosphoribosyl-AMP cyclohydrolase</fullName>
        <shortName evidence="11">PRA-CH</shortName>
        <ecNumber evidence="11">3.5.4.19</ecNumber>
    </recommendedName>
</protein>
<dbReference type="Gene3D" id="4.10.80.70">
    <property type="match status" value="1"/>
</dbReference>
<dbReference type="EC" id="3.5.4.19" evidence="11"/>
<dbReference type="GO" id="GO:0008270">
    <property type="term" value="F:zinc ion binding"/>
    <property type="evidence" value="ECO:0007669"/>
    <property type="project" value="UniProtKB-UniRule"/>
</dbReference>
<evidence type="ECO:0000256" key="2">
    <source>
        <dbReference type="ARBA" id="ARBA00001460"/>
    </source>
</evidence>
<feature type="binding site" evidence="11">
    <location>
        <position position="77"/>
    </location>
    <ligand>
        <name>Mg(2+)</name>
        <dbReference type="ChEBI" id="CHEBI:18420"/>
    </ligand>
</feature>
<comment type="cofactor">
    <cofactor evidence="11">
        <name>Zn(2+)</name>
        <dbReference type="ChEBI" id="CHEBI:29105"/>
    </cofactor>
    <text evidence="11">Binds 1 zinc ion per subunit.</text>
</comment>
<feature type="binding site" evidence="11">
    <location>
        <position position="93"/>
    </location>
    <ligand>
        <name>Zn(2+)</name>
        <dbReference type="ChEBI" id="CHEBI:29105"/>
        <note>ligand shared between dimeric partners</note>
    </ligand>
</feature>
<keyword evidence="10 11" id="KW-0368">Histidine biosynthesis</keyword>
<feature type="binding site" evidence="11">
    <location>
        <position position="100"/>
    </location>
    <ligand>
        <name>Zn(2+)</name>
        <dbReference type="ChEBI" id="CHEBI:29105"/>
        <note>ligand shared between dimeric partners</note>
    </ligand>
</feature>
<dbReference type="InterPro" id="IPR002496">
    <property type="entry name" value="PRib_AMP_CycHydrolase_dom"/>
</dbReference>
<dbReference type="NCBIfam" id="NF000768">
    <property type="entry name" value="PRK00051.1"/>
    <property type="match status" value="1"/>
</dbReference>
<evidence type="ECO:0000256" key="1">
    <source>
        <dbReference type="ARBA" id="ARBA00000024"/>
    </source>
</evidence>
<dbReference type="InterPro" id="IPR026660">
    <property type="entry name" value="PRA-CH"/>
</dbReference>
<dbReference type="Gene3D" id="3.10.20.810">
    <property type="entry name" value="Phosphoribosyl-AMP cyclohydrolase"/>
    <property type="match status" value="1"/>
</dbReference>
<keyword evidence="8 11" id="KW-0028">Amino-acid biosynthesis</keyword>
<dbReference type="Pfam" id="PF01502">
    <property type="entry name" value="PRA-CH"/>
    <property type="match status" value="1"/>
</dbReference>
<dbReference type="SUPFAM" id="SSF141734">
    <property type="entry name" value="HisI-like"/>
    <property type="match status" value="1"/>
</dbReference>
<organism evidence="13 14">
    <name type="scientific">Desulfobulbus oralis</name>
    <dbReference type="NCBI Taxonomy" id="1986146"/>
    <lineage>
        <taxon>Bacteria</taxon>
        <taxon>Pseudomonadati</taxon>
        <taxon>Thermodesulfobacteriota</taxon>
        <taxon>Desulfobulbia</taxon>
        <taxon>Desulfobulbales</taxon>
        <taxon>Desulfobulbaceae</taxon>
        <taxon>Desulfobulbus</taxon>
    </lineage>
</organism>
<evidence type="ECO:0000313" key="14">
    <source>
        <dbReference type="Proteomes" id="UP000239867"/>
    </source>
</evidence>
<keyword evidence="11" id="KW-0862">Zinc</keyword>
<evidence type="ECO:0000256" key="3">
    <source>
        <dbReference type="ARBA" id="ARBA00005169"/>
    </source>
</evidence>
<comment type="function">
    <text evidence="11">Catalyzes the hydrolysis of the adenine ring of phosphoribosyl-AMP.</text>
</comment>
<keyword evidence="11" id="KW-0479">Metal-binding</keyword>
<dbReference type="GO" id="GO:0000105">
    <property type="term" value="P:L-histidine biosynthetic process"/>
    <property type="evidence" value="ECO:0007669"/>
    <property type="project" value="UniProtKB-UniRule"/>
</dbReference>
<accession>A0A2L1GMM5</accession>
<evidence type="ECO:0000256" key="10">
    <source>
        <dbReference type="ARBA" id="ARBA00023102"/>
    </source>
</evidence>
<dbReference type="RefSeq" id="WP_104936141.1">
    <property type="nucleotide sequence ID" value="NZ_CP021255.1"/>
</dbReference>
<comment type="cofactor">
    <cofactor evidence="11">
        <name>Mg(2+)</name>
        <dbReference type="ChEBI" id="CHEBI:18420"/>
    </cofactor>
    <text evidence="11">Binds 1 Mg(2+) ion per subunit.</text>
</comment>
<dbReference type="FunFam" id="3.10.20.810:FF:000001">
    <property type="entry name" value="Histidine biosynthesis bifunctional protein HisIE"/>
    <property type="match status" value="1"/>
</dbReference>
<evidence type="ECO:0000256" key="11">
    <source>
        <dbReference type="HAMAP-Rule" id="MF_01021"/>
    </source>
</evidence>
<gene>
    <name evidence="11" type="primary">hisI</name>
    <name evidence="13" type="ORF">CAY53_04660</name>
</gene>
<comment type="similarity">
    <text evidence="11">Belongs to the PRA-CH family.</text>
</comment>
<dbReference type="OrthoDB" id="9795769at2"/>
<evidence type="ECO:0000259" key="12">
    <source>
        <dbReference type="Pfam" id="PF01502"/>
    </source>
</evidence>
<comment type="catalytic activity">
    <reaction evidence="1 11">
        <text>1-(5-phospho-beta-D-ribosyl)-5'-AMP + H2O = 1-(5-phospho-beta-D-ribosyl)-5-[(5-phospho-beta-D-ribosylamino)methylideneamino]imidazole-4-carboxamide</text>
        <dbReference type="Rhea" id="RHEA:20049"/>
        <dbReference type="ChEBI" id="CHEBI:15377"/>
        <dbReference type="ChEBI" id="CHEBI:58435"/>
        <dbReference type="ChEBI" id="CHEBI:59457"/>
        <dbReference type="EC" id="3.5.4.19"/>
    </reaction>
</comment>
<comment type="pathway">
    <text evidence="3 11">Amino-acid biosynthesis; L-histidine biosynthesis; L-histidine from 5-phospho-alpha-D-ribose 1-diphosphate: step 3/9.</text>
</comment>
<proteinExistence type="inferred from homology"/>
<feature type="binding site" evidence="11">
    <location>
        <position position="75"/>
    </location>
    <ligand>
        <name>Mg(2+)</name>
        <dbReference type="ChEBI" id="CHEBI:18420"/>
    </ligand>
</feature>
<evidence type="ECO:0000256" key="6">
    <source>
        <dbReference type="ARBA" id="ARBA00008299"/>
    </source>
</evidence>
<evidence type="ECO:0000256" key="7">
    <source>
        <dbReference type="ARBA" id="ARBA00022490"/>
    </source>
</evidence>
<feature type="binding site" evidence="11">
    <location>
        <position position="79"/>
    </location>
    <ligand>
        <name>Mg(2+)</name>
        <dbReference type="ChEBI" id="CHEBI:18420"/>
    </ligand>
</feature>
<feature type="binding site" evidence="11">
    <location>
        <position position="76"/>
    </location>
    <ligand>
        <name>Zn(2+)</name>
        <dbReference type="ChEBI" id="CHEBI:29105"/>
        <note>ligand shared between dimeric partners</note>
    </ligand>
</feature>
<evidence type="ECO:0000256" key="5">
    <source>
        <dbReference type="ARBA" id="ARBA00007731"/>
    </source>
</evidence>
<evidence type="ECO:0000256" key="8">
    <source>
        <dbReference type="ARBA" id="ARBA00022605"/>
    </source>
</evidence>
<keyword evidence="14" id="KW-1185">Reference proteome</keyword>
<comment type="similarity">
    <text evidence="5">In the C-terminal section; belongs to the PRA-PH family.</text>
</comment>
<dbReference type="EMBL" id="CP021255">
    <property type="protein sequence ID" value="AVD70857.1"/>
    <property type="molecule type" value="Genomic_DNA"/>
</dbReference>
<comment type="similarity">
    <text evidence="6">In the N-terminal section; belongs to the PRA-CH family.</text>
</comment>
<dbReference type="GO" id="GO:0004635">
    <property type="term" value="F:phosphoribosyl-AMP cyclohydrolase activity"/>
    <property type="evidence" value="ECO:0007669"/>
    <property type="project" value="UniProtKB-UniRule"/>
</dbReference>
<dbReference type="GO" id="GO:0000287">
    <property type="term" value="F:magnesium ion binding"/>
    <property type="evidence" value="ECO:0007669"/>
    <property type="project" value="UniProtKB-UniRule"/>
</dbReference>
<dbReference type="GO" id="GO:0004636">
    <property type="term" value="F:phosphoribosyl-ATP diphosphatase activity"/>
    <property type="evidence" value="ECO:0007669"/>
    <property type="project" value="UniProtKB-EC"/>
</dbReference>